<evidence type="ECO:0000256" key="1">
    <source>
        <dbReference type="SAM" id="SignalP"/>
    </source>
</evidence>
<name>A0ABT2HYW9_9MICO</name>
<feature type="signal peptide" evidence="1">
    <location>
        <begin position="1"/>
        <end position="22"/>
    </location>
</feature>
<protein>
    <submittedName>
        <fullName evidence="2">Uncharacterized protein</fullName>
    </submittedName>
</protein>
<evidence type="ECO:0000313" key="2">
    <source>
        <dbReference type="EMBL" id="MCT2043521.1"/>
    </source>
</evidence>
<organism evidence="2 3">
    <name type="scientific">Pseudoclavibacter albus</name>
    <dbReference type="NCBI Taxonomy" id="272241"/>
    <lineage>
        <taxon>Bacteria</taxon>
        <taxon>Bacillati</taxon>
        <taxon>Actinomycetota</taxon>
        <taxon>Actinomycetes</taxon>
        <taxon>Micrococcales</taxon>
        <taxon>Microbacteriaceae</taxon>
        <taxon>Pseudoclavibacter</taxon>
    </lineage>
</organism>
<dbReference type="PROSITE" id="PS51257">
    <property type="entry name" value="PROKAR_LIPOPROTEIN"/>
    <property type="match status" value="1"/>
</dbReference>
<sequence length="144" mass="15318">MKRTAVLITSLMALALVPMLSACSAAQDSLWVNDSDLDDAIMSARDGETVPIEETTDFEWDHVAYFAEGAMRDDISAVVGTEVPLKEERYTGSANLFVFTKDGEIVALVQTTPDALVSGSNTMHGNDAVLTIDKNGYLGVAAGS</sequence>
<dbReference type="EMBL" id="JALXSQ010000050">
    <property type="protein sequence ID" value="MCT2043521.1"/>
    <property type="molecule type" value="Genomic_DNA"/>
</dbReference>
<accession>A0ABT2HYW9</accession>
<keyword evidence="3" id="KW-1185">Reference proteome</keyword>
<feature type="chain" id="PRO_5045603335" evidence="1">
    <location>
        <begin position="23"/>
        <end position="144"/>
    </location>
</feature>
<reference evidence="2 3" key="1">
    <citation type="submission" date="2022-04" db="EMBL/GenBank/DDBJ databases">
        <title>Human microbiome associated bacterial genomes.</title>
        <authorList>
            <person name="Sandstrom S."/>
            <person name="Salamzade R."/>
            <person name="Kalan L.R."/>
        </authorList>
    </citation>
    <scope>NUCLEOTIDE SEQUENCE [LARGE SCALE GENOMIC DNA]</scope>
    <source>
        <strain evidence="3">p3-SID1799</strain>
    </source>
</reference>
<dbReference type="Proteomes" id="UP001525379">
    <property type="component" value="Unassembled WGS sequence"/>
</dbReference>
<keyword evidence="1" id="KW-0732">Signal</keyword>
<proteinExistence type="predicted"/>
<dbReference type="RefSeq" id="WP_066082356.1">
    <property type="nucleotide sequence ID" value="NZ_JAFDPW010000001.1"/>
</dbReference>
<evidence type="ECO:0000313" key="3">
    <source>
        <dbReference type="Proteomes" id="UP001525379"/>
    </source>
</evidence>
<gene>
    <name evidence="2" type="ORF">M3D15_09315</name>
</gene>
<comment type="caution">
    <text evidence="2">The sequence shown here is derived from an EMBL/GenBank/DDBJ whole genome shotgun (WGS) entry which is preliminary data.</text>
</comment>